<dbReference type="EMBL" id="NBAG03000221">
    <property type="protein sequence ID" value="PNI76958.1"/>
    <property type="molecule type" value="Genomic_DNA"/>
</dbReference>
<sequence length="125" mass="13856">MPDVKESVPPKYPGDSEGGSCKPETSGLPQEDKSGSEDPPPFLSVTGLTETVNEVSKLSNKIGMNCDYYMEEKVLPPSRERVICSFNPLIVWKARSRRQCTMPFGTILKSNYQQLPLTSAVLLNF</sequence>
<dbReference type="EMBL" id="NBAG03000221">
    <property type="protein sequence ID" value="PNI76959.1"/>
    <property type="molecule type" value="Genomic_DNA"/>
</dbReference>
<feature type="region of interest" description="Disordered" evidence="1">
    <location>
        <begin position="1"/>
        <end position="47"/>
    </location>
</feature>
<gene>
    <name evidence="3" type="ORF">CK820_G0007049</name>
</gene>
<dbReference type="Proteomes" id="UP000236370">
    <property type="component" value="Unassembled WGS sequence"/>
</dbReference>
<organism evidence="3 4">
    <name type="scientific">Pan troglodytes</name>
    <name type="common">Chimpanzee</name>
    <dbReference type="NCBI Taxonomy" id="9598"/>
    <lineage>
        <taxon>Eukaryota</taxon>
        <taxon>Metazoa</taxon>
        <taxon>Chordata</taxon>
        <taxon>Craniata</taxon>
        <taxon>Vertebrata</taxon>
        <taxon>Euteleostomi</taxon>
        <taxon>Mammalia</taxon>
        <taxon>Eutheria</taxon>
        <taxon>Euarchontoglires</taxon>
        <taxon>Primates</taxon>
        <taxon>Haplorrhini</taxon>
        <taxon>Catarrhini</taxon>
        <taxon>Hominidae</taxon>
        <taxon>Pan</taxon>
    </lineage>
</organism>
<comment type="caution">
    <text evidence="3">The sequence shown here is derived from an EMBL/GenBank/DDBJ whole genome shotgun (WGS) entry which is preliminary data.</text>
</comment>
<evidence type="ECO:0000313" key="2">
    <source>
        <dbReference type="EMBL" id="PNI76958.1"/>
    </source>
</evidence>
<reference evidence="3 4" key="1">
    <citation type="submission" date="2017-12" db="EMBL/GenBank/DDBJ databases">
        <title>High-resolution comparative analysis of great ape genomes.</title>
        <authorList>
            <person name="Pollen A."/>
            <person name="Hastie A."/>
            <person name="Hormozdiari F."/>
            <person name="Dougherty M."/>
            <person name="Liu R."/>
            <person name="Chaisson M."/>
            <person name="Hoppe E."/>
            <person name="Hill C."/>
            <person name="Pang A."/>
            <person name="Hillier L."/>
            <person name="Baker C."/>
            <person name="Armstrong J."/>
            <person name="Shendure J."/>
            <person name="Paten B."/>
            <person name="Wilson R."/>
            <person name="Chao H."/>
            <person name="Schneider V."/>
            <person name="Ventura M."/>
            <person name="Kronenberg Z."/>
            <person name="Murali S."/>
            <person name="Gordon D."/>
            <person name="Cantsilieris S."/>
            <person name="Munson K."/>
            <person name="Nelson B."/>
            <person name="Raja A."/>
            <person name="Underwood J."/>
            <person name="Diekhans M."/>
            <person name="Fiddes I."/>
            <person name="Haussler D."/>
            <person name="Eichler E."/>
        </authorList>
    </citation>
    <scope>NUCLEOTIDE SEQUENCE [LARGE SCALE GENOMIC DNA]</scope>
    <source>
        <strain evidence="3">Yerkes chimp pedigree #C0471</strain>
        <tissue evidence="3">Blood</tissue>
    </source>
</reference>
<evidence type="ECO:0000256" key="1">
    <source>
        <dbReference type="SAM" id="MobiDB-lite"/>
    </source>
</evidence>
<evidence type="ECO:0000313" key="3">
    <source>
        <dbReference type="EMBL" id="PNI76959.1"/>
    </source>
</evidence>
<evidence type="ECO:0000313" key="4">
    <source>
        <dbReference type="Proteomes" id="UP000236370"/>
    </source>
</evidence>
<protein>
    <submittedName>
        <fullName evidence="2">TCP11 isoform 1</fullName>
    </submittedName>
    <submittedName>
        <fullName evidence="3">TCP11 isoform 2</fullName>
    </submittedName>
</protein>
<name>A0A2J8NYX5_PANTR</name>
<dbReference type="AlphaFoldDB" id="A0A2J8NYX5"/>
<proteinExistence type="predicted"/>
<accession>A0A2J8NYX5</accession>